<dbReference type="Proteomes" id="UP000886824">
    <property type="component" value="Unassembled WGS sequence"/>
</dbReference>
<sequence>MRYEGDIYRPPGEWKSYLLQATVGCSNNTCTFCNMYRDKKFHIRPMADILEDIRMAKDYYGDVRRVFLCDGDAIIMRTNDLLTILDTLYATFPSLEKVTTYAGPRSTLTKTPEELRLLREHGLARAYLGVETGSDEILRKVKKGVDAQQMLEAGVRLREAGMDLWVMILLGLGGRGEGSERHILDTAAMMNEMKPRHLSALTLTLYPGTELYEDWRAGKFEPITPMDSLREARLLIEKLEVDPLHFTCDHASNYVPLKGSLPEDRTKFLAQLDRALESGAGMRPEWTRGF</sequence>
<keyword evidence="4" id="KW-0408">Iron</keyword>
<name>A0A9D1Z486_9FIRM</name>
<evidence type="ECO:0000313" key="7">
    <source>
        <dbReference type="EMBL" id="HIY73704.1"/>
    </source>
</evidence>
<dbReference type="InterPro" id="IPR013785">
    <property type="entry name" value="Aldolase_TIM"/>
</dbReference>
<dbReference type="GO" id="GO:0051536">
    <property type="term" value="F:iron-sulfur cluster binding"/>
    <property type="evidence" value="ECO:0007669"/>
    <property type="project" value="UniProtKB-KW"/>
</dbReference>
<dbReference type="SFLD" id="SFLDG01095">
    <property type="entry name" value="Uncharacterised_Radical_SAM_Su"/>
    <property type="match status" value="1"/>
</dbReference>
<comment type="caution">
    <text evidence="7">The sequence shown here is derived from an EMBL/GenBank/DDBJ whole genome shotgun (WGS) entry which is preliminary data.</text>
</comment>
<keyword evidence="3" id="KW-0479">Metal-binding</keyword>
<dbReference type="InterPro" id="IPR058240">
    <property type="entry name" value="rSAM_sf"/>
</dbReference>
<keyword evidence="2" id="KW-0949">S-adenosyl-L-methionine</keyword>
<proteinExistence type="predicted"/>
<dbReference type="GO" id="GO:0003824">
    <property type="term" value="F:catalytic activity"/>
    <property type="evidence" value="ECO:0007669"/>
    <property type="project" value="InterPro"/>
</dbReference>
<dbReference type="SFLD" id="SFLDS00029">
    <property type="entry name" value="Radical_SAM"/>
    <property type="match status" value="1"/>
</dbReference>
<dbReference type="CDD" id="cd01335">
    <property type="entry name" value="Radical_SAM"/>
    <property type="match status" value="1"/>
</dbReference>
<evidence type="ECO:0000256" key="4">
    <source>
        <dbReference type="ARBA" id="ARBA00023004"/>
    </source>
</evidence>
<dbReference type="SUPFAM" id="SSF102114">
    <property type="entry name" value="Radical SAM enzymes"/>
    <property type="match status" value="1"/>
</dbReference>
<dbReference type="InterPro" id="IPR006638">
    <property type="entry name" value="Elp3/MiaA/NifB-like_rSAM"/>
</dbReference>
<dbReference type="GO" id="GO:0046872">
    <property type="term" value="F:metal ion binding"/>
    <property type="evidence" value="ECO:0007669"/>
    <property type="project" value="UniProtKB-KW"/>
</dbReference>
<dbReference type="SMART" id="SM00729">
    <property type="entry name" value="Elp3"/>
    <property type="match status" value="1"/>
</dbReference>
<evidence type="ECO:0000259" key="6">
    <source>
        <dbReference type="PROSITE" id="PS51918"/>
    </source>
</evidence>
<dbReference type="Gene3D" id="3.20.20.70">
    <property type="entry name" value="Aldolase class I"/>
    <property type="match status" value="1"/>
</dbReference>
<dbReference type="AlphaFoldDB" id="A0A9D1Z486"/>
<reference evidence="7" key="2">
    <citation type="submission" date="2021-04" db="EMBL/GenBank/DDBJ databases">
        <authorList>
            <person name="Gilroy R."/>
        </authorList>
    </citation>
    <scope>NUCLEOTIDE SEQUENCE</scope>
    <source>
        <strain evidence="7">CHK33-7979</strain>
    </source>
</reference>
<dbReference type="EMBL" id="DXCX01000074">
    <property type="protein sequence ID" value="HIY73704.1"/>
    <property type="molecule type" value="Genomic_DNA"/>
</dbReference>
<dbReference type="PROSITE" id="PS51918">
    <property type="entry name" value="RADICAL_SAM"/>
    <property type="match status" value="1"/>
</dbReference>
<evidence type="ECO:0000256" key="3">
    <source>
        <dbReference type="ARBA" id="ARBA00022723"/>
    </source>
</evidence>
<gene>
    <name evidence="7" type="ORF">H9826_07005</name>
</gene>
<accession>A0A9D1Z486</accession>
<evidence type="ECO:0000256" key="2">
    <source>
        <dbReference type="ARBA" id="ARBA00022691"/>
    </source>
</evidence>
<dbReference type="InterPro" id="IPR007197">
    <property type="entry name" value="rSAM"/>
</dbReference>
<comment type="cofactor">
    <cofactor evidence="1">
        <name>[4Fe-4S] cluster</name>
        <dbReference type="ChEBI" id="CHEBI:49883"/>
    </cofactor>
</comment>
<reference evidence="7" key="1">
    <citation type="journal article" date="2021" name="PeerJ">
        <title>Extensive microbial diversity within the chicken gut microbiome revealed by metagenomics and culture.</title>
        <authorList>
            <person name="Gilroy R."/>
            <person name="Ravi A."/>
            <person name="Getino M."/>
            <person name="Pursley I."/>
            <person name="Horton D.L."/>
            <person name="Alikhan N.F."/>
            <person name="Baker D."/>
            <person name="Gharbi K."/>
            <person name="Hall N."/>
            <person name="Watson M."/>
            <person name="Adriaenssens E.M."/>
            <person name="Foster-Nyarko E."/>
            <person name="Jarju S."/>
            <person name="Secka A."/>
            <person name="Antonio M."/>
            <person name="Oren A."/>
            <person name="Chaudhuri R.R."/>
            <person name="La Ragione R."/>
            <person name="Hildebrand F."/>
            <person name="Pallen M.J."/>
        </authorList>
    </citation>
    <scope>NUCLEOTIDE SEQUENCE</scope>
    <source>
        <strain evidence="7">CHK33-7979</strain>
    </source>
</reference>
<feature type="domain" description="Radical SAM core" evidence="6">
    <location>
        <begin position="11"/>
        <end position="242"/>
    </location>
</feature>
<dbReference type="PANTHER" id="PTHR43409:SF4">
    <property type="entry name" value="RADICAL SAM SUPERFAMILY PROTEIN"/>
    <property type="match status" value="1"/>
</dbReference>
<dbReference type="PANTHER" id="PTHR43409">
    <property type="entry name" value="ANAEROBIC MAGNESIUM-PROTOPORPHYRIN IX MONOMETHYL ESTER CYCLASE-RELATED"/>
    <property type="match status" value="1"/>
</dbReference>
<dbReference type="InterPro" id="IPR051198">
    <property type="entry name" value="BchE-like"/>
</dbReference>
<organism evidence="7 8">
    <name type="scientific">Candidatus Intestinimonas merdavium</name>
    <dbReference type="NCBI Taxonomy" id="2838622"/>
    <lineage>
        <taxon>Bacteria</taxon>
        <taxon>Bacillati</taxon>
        <taxon>Bacillota</taxon>
        <taxon>Clostridia</taxon>
        <taxon>Eubacteriales</taxon>
        <taxon>Intestinimonas</taxon>
    </lineage>
</organism>
<evidence type="ECO:0000256" key="5">
    <source>
        <dbReference type="ARBA" id="ARBA00023014"/>
    </source>
</evidence>
<evidence type="ECO:0000313" key="8">
    <source>
        <dbReference type="Proteomes" id="UP000886824"/>
    </source>
</evidence>
<evidence type="ECO:0000256" key="1">
    <source>
        <dbReference type="ARBA" id="ARBA00001966"/>
    </source>
</evidence>
<keyword evidence="5" id="KW-0411">Iron-sulfur</keyword>
<protein>
    <submittedName>
        <fullName evidence="7">Radical SAM protein</fullName>
    </submittedName>
</protein>
<dbReference type="SFLD" id="SFLDG01082">
    <property type="entry name" value="B12-binding_domain_containing"/>
    <property type="match status" value="1"/>
</dbReference>
<dbReference type="Pfam" id="PF04055">
    <property type="entry name" value="Radical_SAM"/>
    <property type="match status" value="1"/>
</dbReference>